<dbReference type="PROSITE" id="PS50262">
    <property type="entry name" value="G_PROTEIN_RECEP_F1_2"/>
    <property type="match status" value="1"/>
</dbReference>
<dbReference type="GO" id="GO:0071880">
    <property type="term" value="P:adenylate cyclase-activating adrenergic receptor signaling pathway"/>
    <property type="evidence" value="ECO:0007669"/>
    <property type="project" value="TreeGrafter"/>
</dbReference>
<evidence type="ECO:0000259" key="13">
    <source>
        <dbReference type="PROSITE" id="PS50262"/>
    </source>
</evidence>
<evidence type="ECO:0000256" key="4">
    <source>
        <dbReference type="ARBA" id="ARBA00022692"/>
    </source>
</evidence>
<feature type="transmembrane region" description="Helical" evidence="12">
    <location>
        <begin position="209"/>
        <end position="227"/>
    </location>
</feature>
<evidence type="ECO:0000256" key="9">
    <source>
        <dbReference type="ARBA" id="ARBA00023170"/>
    </source>
</evidence>
<proteinExistence type="evidence at transcript level"/>
<feature type="transmembrane region" description="Helical" evidence="12">
    <location>
        <begin position="330"/>
        <end position="353"/>
    </location>
</feature>
<dbReference type="PROSITE" id="PS00237">
    <property type="entry name" value="G_PROTEIN_RECEP_F1_1"/>
    <property type="match status" value="1"/>
</dbReference>
<evidence type="ECO:0000256" key="7">
    <source>
        <dbReference type="ARBA" id="ARBA00023136"/>
    </source>
</evidence>
<reference evidence="14" key="1">
    <citation type="submission" date="2024-01" db="EMBL/GenBank/DDBJ databases">
        <title>Genome insights into chemosensory and detoxification machineries of broad mite, Polyphagotarsonemus latus (Tarsonemidae: Acari).</title>
        <authorList>
            <person name="Muthugoundar M."/>
            <person name="P J A."/>
            <person name="Augustine N."/>
        </authorList>
    </citation>
    <scope>NUCLEOTIDE SEQUENCE</scope>
</reference>
<keyword evidence="10 11" id="KW-0807">Transducer</keyword>
<dbReference type="PANTHER" id="PTHR24248:SF199">
    <property type="entry name" value="IP13425P-RELATED"/>
    <property type="match status" value="1"/>
</dbReference>
<feature type="transmembrane region" description="Helical" evidence="12">
    <location>
        <begin position="169"/>
        <end position="197"/>
    </location>
</feature>
<feature type="transmembrane region" description="Helical" evidence="12">
    <location>
        <begin position="289"/>
        <end position="310"/>
    </location>
</feature>
<dbReference type="Pfam" id="PF00001">
    <property type="entry name" value="7tm_1"/>
    <property type="match status" value="1"/>
</dbReference>
<dbReference type="GO" id="GO:0043410">
    <property type="term" value="P:positive regulation of MAPK cascade"/>
    <property type="evidence" value="ECO:0007669"/>
    <property type="project" value="TreeGrafter"/>
</dbReference>
<evidence type="ECO:0000313" key="14">
    <source>
        <dbReference type="EMBL" id="WRW34098.1"/>
    </source>
</evidence>
<dbReference type="GO" id="GO:0005886">
    <property type="term" value="C:plasma membrane"/>
    <property type="evidence" value="ECO:0007669"/>
    <property type="project" value="UniProtKB-SubCell"/>
</dbReference>
<keyword evidence="8" id="KW-1015">Disulfide bond</keyword>
<comment type="subcellular location">
    <subcellularLocation>
        <location evidence="1">Cell membrane</location>
        <topology evidence="1">Multi-pass membrane protein</topology>
    </subcellularLocation>
</comment>
<protein>
    <submittedName>
        <fullName evidence="14">Serotonin receptor-like protein</fullName>
    </submittedName>
</protein>
<keyword evidence="4 11" id="KW-0812">Transmembrane</keyword>
<evidence type="ECO:0000256" key="12">
    <source>
        <dbReference type="SAM" id="Phobius"/>
    </source>
</evidence>
<keyword evidence="6 11" id="KW-0297">G-protein coupled receptor</keyword>
<evidence type="ECO:0000256" key="6">
    <source>
        <dbReference type="ARBA" id="ARBA00023040"/>
    </source>
</evidence>
<dbReference type="InterPro" id="IPR017452">
    <property type="entry name" value="GPCR_Rhodpsn_7TM"/>
</dbReference>
<accession>A0AAN0LM86</accession>
<evidence type="ECO:0000256" key="2">
    <source>
        <dbReference type="ARBA" id="ARBA00010663"/>
    </source>
</evidence>
<dbReference type="SUPFAM" id="SSF81321">
    <property type="entry name" value="Family A G protein-coupled receptor-like"/>
    <property type="match status" value="1"/>
</dbReference>
<comment type="similarity">
    <text evidence="2 11">Belongs to the G-protein coupled receptor 1 family.</text>
</comment>
<evidence type="ECO:0000256" key="11">
    <source>
        <dbReference type="RuleBase" id="RU000688"/>
    </source>
</evidence>
<dbReference type="AlphaFoldDB" id="A0AAN0LM86"/>
<organism evidence="14">
    <name type="scientific">Polyphagotarsonemus latus</name>
    <dbReference type="NCBI Taxonomy" id="1204166"/>
    <lineage>
        <taxon>Eukaryota</taxon>
        <taxon>Metazoa</taxon>
        <taxon>Ecdysozoa</taxon>
        <taxon>Arthropoda</taxon>
        <taxon>Chelicerata</taxon>
        <taxon>Arachnida</taxon>
        <taxon>Acari</taxon>
        <taxon>Acariformes</taxon>
        <taxon>Trombidiformes</taxon>
        <taxon>Prostigmata</taxon>
        <taxon>Eleutherengona</taxon>
        <taxon>Heterostigmata</taxon>
        <taxon>Tarsonemoidea</taxon>
        <taxon>Tarsonemidae</taxon>
        <taxon>Polyphagotarsonemus</taxon>
    </lineage>
</organism>
<feature type="transmembrane region" description="Helical" evidence="12">
    <location>
        <begin position="247"/>
        <end position="268"/>
    </location>
</feature>
<dbReference type="PRINTS" id="PR00237">
    <property type="entry name" value="GPCRRHODOPSN"/>
</dbReference>
<evidence type="ECO:0000256" key="1">
    <source>
        <dbReference type="ARBA" id="ARBA00004651"/>
    </source>
</evidence>
<sequence>MSFKEFNYLKIFKQSFRTAKQFDKSFFCILNKTFILTFMIINFICITLVSSKTIKIKYFDYPFFKQNLENKLVNGFVDSKEIFIFTNNTISSVPQNLNKTISVIENNILKYSNKKTNVRNVKNLNNNSNEFKQIFSSTNELIENSTKINNSSKTKFLEGSNSSPNHYSLLMKIVICLILIVLILLTIVGNIFVIVAICLDKNLQSAQNYLVLSLAVADLTVAILVMPLCAHMEILQRWTLGSELCTFWNLIDVFSCTASILHLLGIALDRYWSVSSLHYSQRRSLQRMMYLIAAIWLAAAVISMPPLLGVKDPEYANRVKNGQCLMSQDVGYQIFATFSTFYLPCAVILLLYWKIYKLSRKP</sequence>
<evidence type="ECO:0000256" key="8">
    <source>
        <dbReference type="ARBA" id="ARBA00023157"/>
    </source>
</evidence>
<dbReference type="Gene3D" id="1.20.1070.10">
    <property type="entry name" value="Rhodopsin 7-helix transmembrane proteins"/>
    <property type="match status" value="1"/>
</dbReference>
<evidence type="ECO:0000256" key="3">
    <source>
        <dbReference type="ARBA" id="ARBA00022475"/>
    </source>
</evidence>
<keyword evidence="5 12" id="KW-1133">Transmembrane helix</keyword>
<keyword evidence="7 12" id="KW-0472">Membrane</keyword>
<dbReference type="InterPro" id="IPR000276">
    <property type="entry name" value="GPCR_Rhodpsn"/>
</dbReference>
<evidence type="ECO:0000256" key="10">
    <source>
        <dbReference type="ARBA" id="ARBA00023224"/>
    </source>
</evidence>
<dbReference type="GO" id="GO:0004993">
    <property type="term" value="F:G protein-coupled serotonin receptor activity"/>
    <property type="evidence" value="ECO:0007669"/>
    <property type="project" value="UniProtKB-ARBA"/>
</dbReference>
<evidence type="ECO:0000256" key="5">
    <source>
        <dbReference type="ARBA" id="ARBA00022989"/>
    </source>
</evidence>
<name>A0AAN0LM86_9ACAR</name>
<keyword evidence="9 11" id="KW-0675">Receptor</keyword>
<feature type="transmembrane region" description="Helical" evidence="12">
    <location>
        <begin position="26"/>
        <end position="49"/>
    </location>
</feature>
<dbReference type="PANTHER" id="PTHR24248">
    <property type="entry name" value="ADRENERGIC RECEPTOR-RELATED G-PROTEIN COUPLED RECEPTOR"/>
    <property type="match status" value="1"/>
</dbReference>
<dbReference type="EMBL" id="PP155024">
    <property type="protein sequence ID" value="WRW34098.1"/>
    <property type="molecule type" value="mRNA"/>
</dbReference>
<keyword evidence="3" id="KW-1003">Cell membrane</keyword>
<feature type="domain" description="G-protein coupled receptors family 1 profile" evidence="13">
    <location>
        <begin position="189"/>
        <end position="362"/>
    </location>
</feature>